<accession>A0ABX8TZ72</accession>
<protein>
    <submittedName>
        <fullName evidence="1">Uncharacterized protein</fullName>
    </submittedName>
</protein>
<reference evidence="1 2" key="1">
    <citation type="journal article" date="2021" name="ACS Chem. Biol.">
        <title>Genomic-Led Discovery of a Novel Glycopeptide Antibiotic by Nonomuraea coxensis DSM 45129.</title>
        <authorList>
            <person name="Yushchuk O."/>
            <person name="Vior N.M."/>
            <person name="Andreo-Vidal A."/>
            <person name="Berini F."/>
            <person name="Ruckert C."/>
            <person name="Busche T."/>
            <person name="Binda E."/>
            <person name="Kalinowski J."/>
            <person name="Truman A.W."/>
            <person name="Marinelli F."/>
        </authorList>
    </citation>
    <scope>NUCLEOTIDE SEQUENCE [LARGE SCALE GENOMIC DNA]</scope>
    <source>
        <strain evidence="1 2">DSM 45129</strain>
    </source>
</reference>
<gene>
    <name evidence="1" type="ORF">Nocox_12880</name>
</gene>
<evidence type="ECO:0000313" key="2">
    <source>
        <dbReference type="Proteomes" id="UP000824681"/>
    </source>
</evidence>
<proteinExistence type="predicted"/>
<keyword evidence="2" id="KW-1185">Reference proteome</keyword>
<dbReference type="Proteomes" id="UP000824681">
    <property type="component" value="Chromosome"/>
</dbReference>
<organism evidence="1 2">
    <name type="scientific">Nonomuraea coxensis DSM 45129</name>
    <dbReference type="NCBI Taxonomy" id="1122611"/>
    <lineage>
        <taxon>Bacteria</taxon>
        <taxon>Bacillati</taxon>
        <taxon>Actinomycetota</taxon>
        <taxon>Actinomycetes</taxon>
        <taxon>Streptosporangiales</taxon>
        <taxon>Streptosporangiaceae</taxon>
        <taxon>Nonomuraea</taxon>
    </lineage>
</organism>
<evidence type="ECO:0000313" key="1">
    <source>
        <dbReference type="EMBL" id="QYC40194.1"/>
    </source>
</evidence>
<sequence length="39" mass="4205">MTADLLAVLRDRLANTPAPGRTPYLLSAILFPAERPPDA</sequence>
<name>A0ABX8TZ72_9ACTN</name>
<dbReference type="EMBL" id="CP068985">
    <property type="protein sequence ID" value="QYC40194.1"/>
    <property type="molecule type" value="Genomic_DNA"/>
</dbReference>